<accession>A0A846YYA9</accession>
<keyword evidence="1" id="KW-1133">Transmembrane helix</keyword>
<keyword evidence="1" id="KW-0812">Transmembrane</keyword>
<dbReference type="Proteomes" id="UP000579250">
    <property type="component" value="Unassembled WGS sequence"/>
</dbReference>
<keyword evidence="1" id="KW-0472">Membrane</keyword>
<protein>
    <submittedName>
        <fullName evidence="2">Uncharacterized protein</fullName>
    </submittedName>
</protein>
<dbReference type="RefSeq" id="WP_067634732.1">
    <property type="nucleotide sequence ID" value="NZ_JAAXPI010000007.1"/>
</dbReference>
<proteinExistence type="predicted"/>
<gene>
    <name evidence="2" type="ORF">HGB48_08330</name>
</gene>
<organism evidence="2 3">
    <name type="scientific">Actinomadura latina</name>
    <dbReference type="NCBI Taxonomy" id="163603"/>
    <lineage>
        <taxon>Bacteria</taxon>
        <taxon>Bacillati</taxon>
        <taxon>Actinomycetota</taxon>
        <taxon>Actinomycetes</taxon>
        <taxon>Streptosporangiales</taxon>
        <taxon>Thermomonosporaceae</taxon>
        <taxon>Actinomadura</taxon>
    </lineage>
</organism>
<evidence type="ECO:0000313" key="2">
    <source>
        <dbReference type="EMBL" id="NKZ03752.1"/>
    </source>
</evidence>
<dbReference type="AlphaFoldDB" id="A0A846YYA9"/>
<dbReference type="EMBL" id="JAAXPI010000007">
    <property type="protein sequence ID" value="NKZ03752.1"/>
    <property type="molecule type" value="Genomic_DNA"/>
</dbReference>
<evidence type="ECO:0000256" key="1">
    <source>
        <dbReference type="SAM" id="Phobius"/>
    </source>
</evidence>
<name>A0A846YYA9_9ACTN</name>
<keyword evidence="3" id="KW-1185">Reference proteome</keyword>
<evidence type="ECO:0000313" key="3">
    <source>
        <dbReference type="Proteomes" id="UP000579250"/>
    </source>
</evidence>
<feature type="transmembrane region" description="Helical" evidence="1">
    <location>
        <begin position="6"/>
        <end position="24"/>
    </location>
</feature>
<comment type="caution">
    <text evidence="2">The sequence shown here is derived from an EMBL/GenBank/DDBJ whole genome shotgun (WGS) entry which is preliminary data.</text>
</comment>
<sequence length="63" mass="6170">MDVAALVVWPVIVLGGLYMIGIWIRHGGTWDGESRSAGIPVSGGRAGGPAVSGAVAPAAGIGD</sequence>
<reference evidence="2 3" key="1">
    <citation type="submission" date="2020-04" db="EMBL/GenBank/DDBJ databases">
        <title>MicrobeNet Type strains.</title>
        <authorList>
            <person name="Nicholson A.C."/>
        </authorList>
    </citation>
    <scope>NUCLEOTIDE SEQUENCE [LARGE SCALE GENOMIC DNA]</scope>
    <source>
        <strain evidence="2 3">ATCC BAA-277</strain>
    </source>
</reference>